<dbReference type="OrthoDB" id="565552at2759"/>
<dbReference type="InterPro" id="IPR034904">
    <property type="entry name" value="FSCA_dom_sf"/>
</dbReference>
<dbReference type="InterPro" id="IPR001075">
    <property type="entry name" value="NIF_FeS_clus_asmbl_NifU_C"/>
</dbReference>
<accession>A0A9W7GLR3</accession>
<evidence type="ECO:0000313" key="4">
    <source>
        <dbReference type="EMBL" id="GMI48022.1"/>
    </source>
</evidence>
<evidence type="ECO:0000259" key="3">
    <source>
        <dbReference type="Pfam" id="PF01106"/>
    </source>
</evidence>
<organism evidence="4 5">
    <name type="scientific">Triparma columacea</name>
    <dbReference type="NCBI Taxonomy" id="722753"/>
    <lineage>
        <taxon>Eukaryota</taxon>
        <taxon>Sar</taxon>
        <taxon>Stramenopiles</taxon>
        <taxon>Ochrophyta</taxon>
        <taxon>Bolidophyceae</taxon>
        <taxon>Parmales</taxon>
        <taxon>Triparmaceae</taxon>
        <taxon>Triparma</taxon>
    </lineage>
</organism>
<keyword evidence="5" id="KW-1185">Reference proteome</keyword>
<comment type="caution">
    <text evidence="4">The sequence shown here is derived from an EMBL/GenBank/DDBJ whole genome shotgun (WGS) entry which is preliminary data.</text>
</comment>
<dbReference type="PANTHER" id="PTHR11178:SF15">
    <property type="entry name" value="NIFU-LIKE PROTEIN 1, CHLOROPLASTIC"/>
    <property type="match status" value="1"/>
</dbReference>
<dbReference type="PANTHER" id="PTHR11178">
    <property type="entry name" value="IRON-SULFUR CLUSTER SCAFFOLD PROTEIN NFU-RELATED"/>
    <property type="match status" value="1"/>
</dbReference>
<dbReference type="Gene3D" id="3.30.300.130">
    <property type="entry name" value="Fe-S cluster assembly (FSCA)"/>
    <property type="match status" value="2"/>
</dbReference>
<dbReference type="GO" id="GO:0005198">
    <property type="term" value="F:structural molecule activity"/>
    <property type="evidence" value="ECO:0007669"/>
    <property type="project" value="UniProtKB-ARBA"/>
</dbReference>
<dbReference type="GO" id="GO:0016226">
    <property type="term" value="P:iron-sulfur cluster assembly"/>
    <property type="evidence" value="ECO:0007669"/>
    <property type="project" value="InterPro"/>
</dbReference>
<protein>
    <recommendedName>
        <fullName evidence="3">NIF system FeS cluster assembly NifU C-terminal domain-containing protein</fullName>
    </recommendedName>
</protein>
<dbReference type="FunFam" id="3.30.300.130:FF:000003">
    <property type="entry name" value="NifU-like protein 3, chloroplastic"/>
    <property type="match status" value="1"/>
</dbReference>
<proteinExistence type="inferred from homology"/>
<dbReference type="GO" id="GO:0051536">
    <property type="term" value="F:iron-sulfur cluster binding"/>
    <property type="evidence" value="ECO:0007669"/>
    <property type="project" value="InterPro"/>
</dbReference>
<evidence type="ECO:0000313" key="5">
    <source>
        <dbReference type="Proteomes" id="UP001165065"/>
    </source>
</evidence>
<dbReference type="GO" id="GO:0005506">
    <property type="term" value="F:iron ion binding"/>
    <property type="evidence" value="ECO:0007669"/>
    <property type="project" value="InterPro"/>
</dbReference>
<dbReference type="Proteomes" id="UP001165065">
    <property type="component" value="Unassembled WGS sequence"/>
</dbReference>
<sequence length="294" mass="31782">MNLAVSLRSHLNEATTKDLCLHVTAVSFAYPQNSAMEELKSAWLERGGMGEEGGSGKWATTIEEADPALERIKIMRASGYLASEDDDDDDDEEDDWSAVIHDQTGETIVEREVSEEKTSSGGIESPFAKGEAKEGSNNSKSGLEFTEKNVDEVLNEVRPYLVADGGNVAVSSIDVETRSVYLVLQGACGSCPSSTVTMKMGIERVLRENFGEIGEVKQVEDPNAGAKELTREIVEESVSALTPAINSMGGVVEVMGVSSLGVVELKFRGSNKIKYGLELAIRDLPMVKHVEFVE</sequence>
<dbReference type="AlphaFoldDB" id="A0A9W7GLR3"/>
<dbReference type="GO" id="GO:0009536">
    <property type="term" value="C:plastid"/>
    <property type="evidence" value="ECO:0007669"/>
    <property type="project" value="UniProtKB-ARBA"/>
</dbReference>
<name>A0A9W7GLR3_9STRA</name>
<feature type="region of interest" description="Disordered" evidence="2">
    <location>
        <begin position="111"/>
        <end position="144"/>
    </location>
</feature>
<dbReference type="GO" id="GO:0005739">
    <property type="term" value="C:mitochondrion"/>
    <property type="evidence" value="ECO:0007669"/>
    <property type="project" value="TreeGrafter"/>
</dbReference>
<dbReference type="Pfam" id="PF01106">
    <property type="entry name" value="NifU"/>
    <property type="match status" value="1"/>
</dbReference>
<gene>
    <name evidence="4" type="ORF">TrCOL_g7985</name>
</gene>
<feature type="domain" description="NIF system FeS cluster assembly NifU C-terminal" evidence="3">
    <location>
        <begin position="150"/>
        <end position="216"/>
    </location>
</feature>
<comment type="similarity">
    <text evidence="1">Belongs to the NifU family.</text>
</comment>
<evidence type="ECO:0000256" key="2">
    <source>
        <dbReference type="SAM" id="MobiDB-lite"/>
    </source>
</evidence>
<dbReference type="SUPFAM" id="SSF117916">
    <property type="entry name" value="Fe-S cluster assembly (FSCA) domain-like"/>
    <property type="match status" value="1"/>
</dbReference>
<dbReference type="EMBL" id="BRYA01000370">
    <property type="protein sequence ID" value="GMI48022.1"/>
    <property type="molecule type" value="Genomic_DNA"/>
</dbReference>
<evidence type="ECO:0000256" key="1">
    <source>
        <dbReference type="ARBA" id="ARBA00006420"/>
    </source>
</evidence>
<reference evidence="5" key="1">
    <citation type="journal article" date="2023" name="Commun. Biol.">
        <title>Genome analysis of Parmales, the sister group of diatoms, reveals the evolutionary specialization of diatoms from phago-mixotrophs to photoautotrophs.</title>
        <authorList>
            <person name="Ban H."/>
            <person name="Sato S."/>
            <person name="Yoshikawa S."/>
            <person name="Yamada K."/>
            <person name="Nakamura Y."/>
            <person name="Ichinomiya M."/>
            <person name="Sato N."/>
            <person name="Blanc-Mathieu R."/>
            <person name="Endo H."/>
            <person name="Kuwata A."/>
            <person name="Ogata H."/>
        </authorList>
    </citation>
    <scope>NUCLEOTIDE SEQUENCE [LARGE SCALE GENOMIC DNA]</scope>
</reference>